<dbReference type="GO" id="GO:0000160">
    <property type="term" value="P:phosphorelay signal transduction system"/>
    <property type="evidence" value="ECO:0007669"/>
    <property type="project" value="InterPro"/>
</dbReference>
<dbReference type="Pfam" id="PF00072">
    <property type="entry name" value="Response_reg"/>
    <property type="match status" value="1"/>
</dbReference>
<dbReference type="EMBL" id="LAZR01049041">
    <property type="protein sequence ID" value="KKK90571.1"/>
    <property type="molecule type" value="Genomic_DNA"/>
</dbReference>
<dbReference type="PROSITE" id="PS50110">
    <property type="entry name" value="RESPONSE_REGULATORY"/>
    <property type="match status" value="1"/>
</dbReference>
<name>A0A0F9C1N4_9ZZZZ</name>
<proteinExistence type="predicted"/>
<accession>A0A0F9C1N4</accession>
<sequence length="66" mass="7174">MAGHPGNSQTVLVVEDDLTLLKLIQKRLQQHGFATDGVASGSSALQWLGEHAARLMLLDYSLPDMQ</sequence>
<reference evidence="2" key="1">
    <citation type="journal article" date="2015" name="Nature">
        <title>Complex archaea that bridge the gap between prokaryotes and eukaryotes.</title>
        <authorList>
            <person name="Spang A."/>
            <person name="Saw J.H."/>
            <person name="Jorgensen S.L."/>
            <person name="Zaremba-Niedzwiedzka K."/>
            <person name="Martijn J."/>
            <person name="Lind A.E."/>
            <person name="van Eijk R."/>
            <person name="Schleper C."/>
            <person name="Guy L."/>
            <person name="Ettema T.J."/>
        </authorList>
    </citation>
    <scope>NUCLEOTIDE SEQUENCE</scope>
</reference>
<dbReference type="Gene3D" id="3.40.50.2300">
    <property type="match status" value="1"/>
</dbReference>
<dbReference type="InterPro" id="IPR001789">
    <property type="entry name" value="Sig_transdc_resp-reg_receiver"/>
</dbReference>
<evidence type="ECO:0000259" key="1">
    <source>
        <dbReference type="PROSITE" id="PS50110"/>
    </source>
</evidence>
<comment type="caution">
    <text evidence="2">The sequence shown here is derived from an EMBL/GenBank/DDBJ whole genome shotgun (WGS) entry which is preliminary data.</text>
</comment>
<dbReference type="InterPro" id="IPR011006">
    <property type="entry name" value="CheY-like_superfamily"/>
</dbReference>
<gene>
    <name evidence="2" type="ORF">LCGC14_2721680</name>
</gene>
<protein>
    <recommendedName>
        <fullName evidence="1">Response regulatory domain-containing protein</fullName>
    </recommendedName>
</protein>
<dbReference type="AlphaFoldDB" id="A0A0F9C1N4"/>
<evidence type="ECO:0000313" key="2">
    <source>
        <dbReference type="EMBL" id="KKK90571.1"/>
    </source>
</evidence>
<dbReference type="SUPFAM" id="SSF52172">
    <property type="entry name" value="CheY-like"/>
    <property type="match status" value="1"/>
</dbReference>
<feature type="domain" description="Response regulatory" evidence="1">
    <location>
        <begin position="10"/>
        <end position="66"/>
    </location>
</feature>
<organism evidence="2">
    <name type="scientific">marine sediment metagenome</name>
    <dbReference type="NCBI Taxonomy" id="412755"/>
    <lineage>
        <taxon>unclassified sequences</taxon>
        <taxon>metagenomes</taxon>
        <taxon>ecological metagenomes</taxon>
    </lineage>
</organism>
<feature type="non-terminal residue" evidence="2">
    <location>
        <position position="66"/>
    </location>
</feature>